<dbReference type="PANTHER" id="PTHR43724:SF1">
    <property type="entry name" value="PYRUVATE SYNTHASE SUBUNIT PORD"/>
    <property type="match status" value="1"/>
</dbReference>
<dbReference type="EMBL" id="FNHQ01000016">
    <property type="protein sequence ID" value="SDM88851.1"/>
    <property type="molecule type" value="Genomic_DNA"/>
</dbReference>
<dbReference type="InterPro" id="IPR017900">
    <property type="entry name" value="4Fe4S_Fe_S_CS"/>
</dbReference>
<evidence type="ECO:0000259" key="7">
    <source>
        <dbReference type="PROSITE" id="PS51379"/>
    </source>
</evidence>
<dbReference type="RefSeq" id="WP_091650575.1">
    <property type="nucleotide sequence ID" value="NZ_FNHQ01000016.1"/>
</dbReference>
<dbReference type="AlphaFoldDB" id="A0A1G9WX54"/>
<evidence type="ECO:0000256" key="5">
    <source>
        <dbReference type="ARBA" id="ARBA00023004"/>
    </source>
</evidence>
<protein>
    <submittedName>
        <fullName evidence="8">Pyruvate ferredoxin oxidoreductase delta subunit</fullName>
    </submittedName>
</protein>
<dbReference type="NCBIfam" id="TIGR02179">
    <property type="entry name" value="PorD_KorD"/>
    <property type="match status" value="1"/>
</dbReference>
<evidence type="ECO:0000256" key="4">
    <source>
        <dbReference type="ARBA" id="ARBA00022737"/>
    </source>
</evidence>
<keyword evidence="4" id="KW-0677">Repeat</keyword>
<dbReference type="InterPro" id="IPR017896">
    <property type="entry name" value="4Fe4S_Fe-S-bd"/>
</dbReference>
<dbReference type="Proteomes" id="UP000199309">
    <property type="component" value="Unassembled WGS sequence"/>
</dbReference>
<dbReference type="InterPro" id="IPR011898">
    <property type="entry name" value="PorD_KorD"/>
</dbReference>
<organism evidence="8 9">
    <name type="scientific">Megasphaera paucivorans</name>
    <dbReference type="NCBI Taxonomy" id="349095"/>
    <lineage>
        <taxon>Bacteria</taxon>
        <taxon>Bacillati</taxon>
        <taxon>Bacillota</taxon>
        <taxon>Negativicutes</taxon>
        <taxon>Veillonellales</taxon>
        <taxon>Veillonellaceae</taxon>
        <taxon>Megasphaera</taxon>
    </lineage>
</organism>
<dbReference type="SUPFAM" id="SSF54862">
    <property type="entry name" value="4Fe-4S ferredoxins"/>
    <property type="match status" value="1"/>
</dbReference>
<name>A0A1G9WX54_9FIRM</name>
<dbReference type="Pfam" id="PF14697">
    <property type="entry name" value="Fer4_21"/>
    <property type="match status" value="1"/>
</dbReference>
<evidence type="ECO:0000256" key="2">
    <source>
        <dbReference type="ARBA" id="ARBA00022485"/>
    </source>
</evidence>
<dbReference type="PROSITE" id="PS51379">
    <property type="entry name" value="4FE4S_FER_2"/>
    <property type="match status" value="2"/>
</dbReference>
<dbReference type="GO" id="GO:0016625">
    <property type="term" value="F:oxidoreductase activity, acting on the aldehyde or oxo group of donors, iron-sulfur protein as acceptor"/>
    <property type="evidence" value="ECO:0007669"/>
    <property type="project" value="InterPro"/>
</dbReference>
<dbReference type="GO" id="GO:0046872">
    <property type="term" value="F:metal ion binding"/>
    <property type="evidence" value="ECO:0007669"/>
    <property type="project" value="UniProtKB-KW"/>
</dbReference>
<reference evidence="8 9" key="1">
    <citation type="submission" date="2016-10" db="EMBL/GenBank/DDBJ databases">
        <authorList>
            <person name="de Groot N.N."/>
        </authorList>
    </citation>
    <scope>NUCLEOTIDE SEQUENCE [LARGE SCALE GENOMIC DNA]</scope>
    <source>
        <strain evidence="8 9">DSM 16981</strain>
    </source>
</reference>
<keyword evidence="5" id="KW-0408">Iron</keyword>
<dbReference type="PANTHER" id="PTHR43724">
    <property type="entry name" value="PYRUVATE SYNTHASE SUBUNIT PORD"/>
    <property type="match status" value="1"/>
</dbReference>
<evidence type="ECO:0000256" key="1">
    <source>
        <dbReference type="ARBA" id="ARBA00001966"/>
    </source>
</evidence>
<keyword evidence="9" id="KW-1185">Reference proteome</keyword>
<comment type="cofactor">
    <cofactor evidence="1">
        <name>[4Fe-4S] cluster</name>
        <dbReference type="ChEBI" id="CHEBI:49883"/>
    </cofactor>
</comment>
<proteinExistence type="predicted"/>
<accession>A0A1G9WX54</accession>
<evidence type="ECO:0000313" key="9">
    <source>
        <dbReference type="Proteomes" id="UP000199309"/>
    </source>
</evidence>
<keyword evidence="3" id="KW-0479">Metal-binding</keyword>
<keyword evidence="2" id="KW-0004">4Fe-4S</keyword>
<dbReference type="Gene3D" id="3.30.70.20">
    <property type="match status" value="1"/>
</dbReference>
<feature type="domain" description="4Fe-4S ferredoxin-type" evidence="7">
    <location>
        <begin position="39"/>
        <end position="67"/>
    </location>
</feature>
<keyword evidence="6" id="KW-0411">Iron-sulfur</keyword>
<dbReference type="GO" id="GO:0051539">
    <property type="term" value="F:4 iron, 4 sulfur cluster binding"/>
    <property type="evidence" value="ECO:0007669"/>
    <property type="project" value="UniProtKB-KW"/>
</dbReference>
<dbReference type="STRING" id="349095.SAMN05660299_01696"/>
<gene>
    <name evidence="8" type="ORF">SAMN05660299_01696</name>
</gene>
<evidence type="ECO:0000256" key="3">
    <source>
        <dbReference type="ARBA" id="ARBA00022723"/>
    </source>
</evidence>
<evidence type="ECO:0000313" key="8">
    <source>
        <dbReference type="EMBL" id="SDM88851.1"/>
    </source>
</evidence>
<dbReference type="PROSITE" id="PS00198">
    <property type="entry name" value="4FE4S_FER_1"/>
    <property type="match status" value="1"/>
</dbReference>
<evidence type="ECO:0000256" key="6">
    <source>
        <dbReference type="ARBA" id="ARBA00023014"/>
    </source>
</evidence>
<dbReference type="OrthoDB" id="9804603at2"/>
<sequence>MNKPKVGKFVYPASETEMPIGPYVKAGILVDINAGWRTFRPILDKEKCIKCQTCWIFCPEGVIDRTGDNFEIDYDYCKGCGICANECPKNAISMRKEGENSD</sequence>
<keyword evidence="8" id="KW-0670">Pyruvate</keyword>
<feature type="domain" description="4Fe-4S ferredoxin-type" evidence="7">
    <location>
        <begin position="68"/>
        <end position="97"/>
    </location>
</feature>